<dbReference type="EMBL" id="BTGD01000010">
    <property type="protein sequence ID" value="GMM56918.1"/>
    <property type="molecule type" value="Genomic_DNA"/>
</dbReference>
<feature type="transmembrane region" description="Helical" evidence="2">
    <location>
        <begin position="14"/>
        <end position="32"/>
    </location>
</feature>
<dbReference type="PANTHER" id="PTHR24075">
    <property type="entry name" value="SEC63 DOMAIN-CONTAINING"/>
    <property type="match status" value="1"/>
</dbReference>
<feature type="compositionally biased region" description="Acidic residues" evidence="1">
    <location>
        <begin position="617"/>
        <end position="653"/>
    </location>
</feature>
<dbReference type="SUPFAM" id="SSF46565">
    <property type="entry name" value="Chaperone J-domain"/>
    <property type="match status" value="1"/>
</dbReference>
<name>A0AAV5S041_MAUHU</name>
<dbReference type="InterPro" id="IPR018253">
    <property type="entry name" value="DnaJ_domain_CS"/>
</dbReference>
<dbReference type="InterPro" id="IPR014756">
    <property type="entry name" value="Ig_E-set"/>
</dbReference>
<accession>A0AAV5S041</accession>
<protein>
    <submittedName>
        <fullName evidence="4">Protein-transporting protein</fullName>
    </submittedName>
</protein>
<dbReference type="GO" id="GO:0031207">
    <property type="term" value="C:Sec62/Sec63 complex"/>
    <property type="evidence" value="ECO:0007669"/>
    <property type="project" value="TreeGrafter"/>
</dbReference>
<feature type="transmembrane region" description="Helical" evidence="2">
    <location>
        <begin position="83"/>
        <end position="104"/>
    </location>
</feature>
<feature type="compositionally biased region" description="Basic and acidic residues" evidence="1">
    <location>
        <begin position="606"/>
        <end position="616"/>
    </location>
</feature>
<dbReference type="FunFam" id="1.10.287.110:FF:000114">
    <property type="entry name" value="SEC63 isoform 5"/>
    <property type="match status" value="1"/>
</dbReference>
<dbReference type="CDD" id="cd06257">
    <property type="entry name" value="DnaJ"/>
    <property type="match status" value="1"/>
</dbReference>
<comment type="caution">
    <text evidence="4">The sequence shown here is derived from an EMBL/GenBank/DDBJ whole genome shotgun (WGS) entry which is preliminary data.</text>
</comment>
<gene>
    <name evidence="4" type="ORF">DAKH74_035340</name>
</gene>
<dbReference type="GO" id="GO:0006620">
    <property type="term" value="P:post-translational protein targeting to endoplasmic reticulum membrane"/>
    <property type="evidence" value="ECO:0007669"/>
    <property type="project" value="TreeGrafter"/>
</dbReference>
<evidence type="ECO:0000256" key="1">
    <source>
        <dbReference type="SAM" id="MobiDB-lite"/>
    </source>
</evidence>
<feature type="region of interest" description="Disordered" evidence="1">
    <location>
        <begin position="606"/>
        <end position="653"/>
    </location>
</feature>
<organism evidence="4 5">
    <name type="scientific">Maudiozyma humilis</name>
    <name type="common">Sour dough yeast</name>
    <name type="synonym">Kazachstania humilis</name>
    <dbReference type="NCBI Taxonomy" id="51915"/>
    <lineage>
        <taxon>Eukaryota</taxon>
        <taxon>Fungi</taxon>
        <taxon>Dikarya</taxon>
        <taxon>Ascomycota</taxon>
        <taxon>Saccharomycotina</taxon>
        <taxon>Saccharomycetes</taxon>
        <taxon>Saccharomycetales</taxon>
        <taxon>Saccharomycetaceae</taxon>
        <taxon>Maudiozyma</taxon>
    </lineage>
</organism>
<feature type="transmembrane region" description="Helical" evidence="2">
    <location>
        <begin position="214"/>
        <end position="234"/>
    </location>
</feature>
<dbReference type="InterPro" id="IPR036869">
    <property type="entry name" value="J_dom_sf"/>
</dbReference>
<dbReference type="Gene3D" id="1.10.287.110">
    <property type="entry name" value="DnaJ domain"/>
    <property type="match status" value="1"/>
</dbReference>
<dbReference type="PROSITE" id="PS00636">
    <property type="entry name" value="DNAJ_1"/>
    <property type="match status" value="1"/>
</dbReference>
<dbReference type="PANTHER" id="PTHR24075:SF0">
    <property type="entry name" value="TRANSLOCATION PROTEIN SEC63 HOMOLOG"/>
    <property type="match status" value="1"/>
</dbReference>
<dbReference type="AlphaFoldDB" id="A0AAV5S041"/>
<dbReference type="SUPFAM" id="SSF81296">
    <property type="entry name" value="E set domains"/>
    <property type="match status" value="1"/>
</dbReference>
<dbReference type="Proteomes" id="UP001377567">
    <property type="component" value="Unassembled WGS sequence"/>
</dbReference>
<dbReference type="GO" id="GO:0006614">
    <property type="term" value="P:SRP-dependent cotranslational protein targeting to membrane"/>
    <property type="evidence" value="ECO:0007669"/>
    <property type="project" value="TreeGrafter"/>
</dbReference>
<dbReference type="GO" id="GO:0003723">
    <property type="term" value="F:RNA binding"/>
    <property type="evidence" value="ECO:0007669"/>
    <property type="project" value="TreeGrafter"/>
</dbReference>
<proteinExistence type="predicted"/>
<dbReference type="GO" id="GO:0008320">
    <property type="term" value="F:protein transmembrane transporter activity"/>
    <property type="evidence" value="ECO:0007669"/>
    <property type="project" value="TreeGrafter"/>
</dbReference>
<dbReference type="PRINTS" id="PR00625">
    <property type="entry name" value="JDOMAIN"/>
</dbReference>
<evidence type="ECO:0000313" key="4">
    <source>
        <dbReference type="EMBL" id="GMM56918.1"/>
    </source>
</evidence>
<evidence type="ECO:0000256" key="2">
    <source>
        <dbReference type="SAM" id="Phobius"/>
    </source>
</evidence>
<keyword evidence="2" id="KW-0472">Membrane</keyword>
<dbReference type="SUPFAM" id="SSF158702">
    <property type="entry name" value="Sec63 N-terminal domain-like"/>
    <property type="match status" value="1"/>
</dbReference>
<dbReference type="InterPro" id="IPR001623">
    <property type="entry name" value="DnaJ_domain"/>
</dbReference>
<reference evidence="4 5" key="1">
    <citation type="journal article" date="2023" name="Elife">
        <title>Identification of key yeast species and microbe-microbe interactions impacting larval growth of Drosophila in the wild.</title>
        <authorList>
            <person name="Mure A."/>
            <person name="Sugiura Y."/>
            <person name="Maeda R."/>
            <person name="Honda K."/>
            <person name="Sakurai N."/>
            <person name="Takahashi Y."/>
            <person name="Watada M."/>
            <person name="Katoh T."/>
            <person name="Gotoh A."/>
            <person name="Gotoh Y."/>
            <person name="Taniguchi I."/>
            <person name="Nakamura K."/>
            <person name="Hayashi T."/>
            <person name="Katayama T."/>
            <person name="Uemura T."/>
            <person name="Hattori Y."/>
        </authorList>
    </citation>
    <scope>NUCLEOTIDE SEQUENCE [LARGE SCALE GENOMIC DNA]</scope>
    <source>
        <strain evidence="4 5">KH-74</strain>
    </source>
</reference>
<dbReference type="Pfam" id="PF00226">
    <property type="entry name" value="DnaJ"/>
    <property type="match status" value="1"/>
</dbReference>
<evidence type="ECO:0000313" key="5">
    <source>
        <dbReference type="Proteomes" id="UP001377567"/>
    </source>
</evidence>
<dbReference type="SMART" id="SM00271">
    <property type="entry name" value="DnaJ"/>
    <property type="match status" value="1"/>
</dbReference>
<evidence type="ECO:0000259" key="3">
    <source>
        <dbReference type="PROSITE" id="PS50076"/>
    </source>
</evidence>
<feature type="domain" description="J" evidence="3">
    <location>
        <begin position="120"/>
        <end position="191"/>
    </location>
</feature>
<keyword evidence="2" id="KW-1133">Transmembrane helix</keyword>
<keyword evidence="5" id="KW-1185">Reference proteome</keyword>
<keyword evidence="2" id="KW-0812">Transmembrane</keyword>
<sequence>MALNYDYDESSETWPFFLLTVLLMAVLPLTLLQLRALFSSDSDSNNSSSAEESELSSLSKKYTPPATADFAAKFQHKGTSVLLSLRSLLCLVGWLAIAFLVQRISASGISGSMSGAGAFDPYEILGISSSASDRDIKSAYRKLSLKFHPDKLPKDLTEAAKTAMEEAFVQISKAYEALTDEAVKENYLKYGHPDGPQTTSHGIALPSLLIDSRASLVLVVLYIASFVVILPYFVAQWWNRSKMYTRGGLHVKTAARFASCLVNYKPSQVVTVDMIVHWLSRAEEFRILFPGHEPLYFENLLQDYLHGRDSGSAKENEARLRCVAKCHTLLHGMLEVCCGFRNLEIAIATLDTFKCIVQGVPMSRDAQIMQLPNVDAAAFHEGKVDDICTLGKLFTYDNDKIGKILGIKDADKLKDTLDVAAAIPHLQLLRADFVVPGEEYVTPLSTPYIAIKVLVRSAMHRVIPTDKFPAEMLAEPQDFEHMKNPFASMEKQPVLPTSYAPRFPVPRRNAWMCLLALQKDVRILQTPYKLERLSLANMHNHLDKRTVAKLGPDFDPHQWEVASIRMPLGQQAPQEVGAVHMRVVIKATDYFGADLDLTMTMDVREPPRVDEVRDDIYADDSDDGDDSEADGESDDEDSDEEYTDIDTDTDAED</sequence>
<dbReference type="PROSITE" id="PS50076">
    <property type="entry name" value="DNAJ_2"/>
    <property type="match status" value="1"/>
</dbReference>